<evidence type="ECO:0000256" key="2">
    <source>
        <dbReference type="PIRNR" id="PIRNR037226"/>
    </source>
</evidence>
<dbReference type="InterPro" id="IPR036264">
    <property type="entry name" value="Bact_exopeptidase_dim_dom"/>
</dbReference>
<dbReference type="InterPro" id="IPR002933">
    <property type="entry name" value="Peptidase_M20"/>
</dbReference>
<dbReference type="SUPFAM" id="SSF55031">
    <property type="entry name" value="Bacterial exopeptidase dimerisation domain"/>
    <property type="match status" value="1"/>
</dbReference>
<proteinExistence type="inferred from homology"/>
<evidence type="ECO:0000259" key="3">
    <source>
        <dbReference type="Pfam" id="PF07687"/>
    </source>
</evidence>
<comment type="caution">
    <text evidence="4">The sequence shown here is derived from an EMBL/GenBank/DDBJ whole genome shotgun (WGS) entry which is preliminary data.</text>
</comment>
<protein>
    <recommendedName>
        <fullName evidence="2">Peptidase M20 domain-containing protein 2</fullName>
    </recommendedName>
</protein>
<dbReference type="AlphaFoldDB" id="A0A937VWM9"/>
<dbReference type="EMBL" id="VGLS01000006">
    <property type="protein sequence ID" value="MBM3222272.1"/>
    <property type="molecule type" value="Genomic_DNA"/>
</dbReference>
<dbReference type="PIRSF" id="PIRSF037226">
    <property type="entry name" value="Amidohydrolase_ACY1L2_prd"/>
    <property type="match status" value="1"/>
</dbReference>
<dbReference type="GO" id="GO:0016805">
    <property type="term" value="F:dipeptidase activity"/>
    <property type="evidence" value="ECO:0007669"/>
    <property type="project" value="InterPro"/>
</dbReference>
<name>A0A937VWM9_UNCTE</name>
<dbReference type="GO" id="GO:0005737">
    <property type="term" value="C:cytoplasm"/>
    <property type="evidence" value="ECO:0007669"/>
    <property type="project" value="TreeGrafter"/>
</dbReference>
<comment type="similarity">
    <text evidence="2">Belongs to the peptidase M20A family.</text>
</comment>
<evidence type="ECO:0000313" key="5">
    <source>
        <dbReference type="Proteomes" id="UP000712673"/>
    </source>
</evidence>
<dbReference type="GO" id="GO:0046657">
    <property type="term" value="P:folic acid catabolic process"/>
    <property type="evidence" value="ECO:0007669"/>
    <property type="project" value="TreeGrafter"/>
</dbReference>
<dbReference type="InterPro" id="IPR017144">
    <property type="entry name" value="Xaa-Arg_dipeptidase"/>
</dbReference>
<sequence length="387" mass="40557">MDPKSAARARFQAIQEQMIALSHRIHAHPELGFEEEQASTWVAEALTDAGFAVTKGICDLPTALHAQVGHGPLHLGICAEYDSLPDVGHACGHNIIAAMSVGAAIAAAAVADEVGLTVHLIGTPAEEMGGGGKILLLERGAFRGLHAAMMVHPSPTDNATPVTLANSYFEVHYHGKEAHAAAFPERGINAADAMTVAQVALGLLRQHIRSTDRIHGIITRGGVAPNVIPAHTSARYAVRAETLADLDDIRMKVRRCFEAGALATGATLDIVGERPSYGQLRHDAAISAAYRQNAEALGRIFPPVGGPIRPGGSTDMGNVSLALPSIHPMIGIDSLPATNHQPEFAAHCITAAADKALVDGALAMAWTAIDLATEASLCQRLLQRPLA</sequence>
<dbReference type="Proteomes" id="UP000712673">
    <property type="component" value="Unassembled WGS sequence"/>
</dbReference>
<feature type="domain" description="Peptidase M20 dimerisation" evidence="3">
    <location>
        <begin position="169"/>
        <end position="260"/>
    </location>
</feature>
<dbReference type="Gene3D" id="3.30.70.360">
    <property type="match status" value="1"/>
</dbReference>
<dbReference type="GO" id="GO:0071713">
    <property type="term" value="F:para-aminobenzoyl-glutamate hydrolase activity"/>
    <property type="evidence" value="ECO:0007669"/>
    <property type="project" value="TreeGrafter"/>
</dbReference>
<dbReference type="PANTHER" id="PTHR30575">
    <property type="entry name" value="PEPTIDASE M20"/>
    <property type="match status" value="1"/>
</dbReference>
<evidence type="ECO:0000256" key="1">
    <source>
        <dbReference type="ARBA" id="ARBA00022801"/>
    </source>
</evidence>
<dbReference type="SUPFAM" id="SSF53187">
    <property type="entry name" value="Zn-dependent exopeptidases"/>
    <property type="match status" value="1"/>
</dbReference>
<dbReference type="InterPro" id="IPR017439">
    <property type="entry name" value="Amidohydrolase"/>
</dbReference>
<evidence type="ECO:0000313" key="4">
    <source>
        <dbReference type="EMBL" id="MBM3222272.1"/>
    </source>
</evidence>
<keyword evidence="1" id="KW-0378">Hydrolase</keyword>
<dbReference type="InterPro" id="IPR011650">
    <property type="entry name" value="Peptidase_M20_dimer"/>
</dbReference>
<accession>A0A937VWM9</accession>
<dbReference type="PANTHER" id="PTHR30575:SF0">
    <property type="entry name" value="XAA-ARG DIPEPTIDASE"/>
    <property type="match status" value="1"/>
</dbReference>
<dbReference type="Pfam" id="PF07687">
    <property type="entry name" value="M20_dimer"/>
    <property type="match status" value="1"/>
</dbReference>
<dbReference type="Gene3D" id="3.40.630.10">
    <property type="entry name" value="Zn peptidases"/>
    <property type="match status" value="1"/>
</dbReference>
<reference evidence="4" key="1">
    <citation type="submission" date="2019-03" db="EMBL/GenBank/DDBJ databases">
        <title>Lake Tanganyika Metagenome-Assembled Genomes (MAGs).</title>
        <authorList>
            <person name="Tran P."/>
        </authorList>
    </citation>
    <scope>NUCLEOTIDE SEQUENCE</scope>
    <source>
        <strain evidence="4">K_DeepCast_65m_m2_066</strain>
    </source>
</reference>
<dbReference type="InterPro" id="IPR052030">
    <property type="entry name" value="Peptidase_M20/M20A_hydrolases"/>
</dbReference>
<dbReference type="NCBIfam" id="TIGR01891">
    <property type="entry name" value="amidohydrolases"/>
    <property type="match status" value="1"/>
</dbReference>
<dbReference type="FunFam" id="3.30.70.360:FF:000004">
    <property type="entry name" value="Peptidase M20 domain-containing protein 2"/>
    <property type="match status" value="1"/>
</dbReference>
<dbReference type="CDD" id="cd05672">
    <property type="entry name" value="M20_ACY1L2-like"/>
    <property type="match status" value="1"/>
</dbReference>
<dbReference type="Pfam" id="PF01546">
    <property type="entry name" value="Peptidase_M20"/>
    <property type="match status" value="1"/>
</dbReference>
<organism evidence="4 5">
    <name type="scientific">Tectimicrobiota bacterium</name>
    <dbReference type="NCBI Taxonomy" id="2528274"/>
    <lineage>
        <taxon>Bacteria</taxon>
        <taxon>Pseudomonadati</taxon>
        <taxon>Nitrospinota/Tectimicrobiota group</taxon>
        <taxon>Candidatus Tectimicrobiota</taxon>
    </lineage>
</organism>
<gene>
    <name evidence="4" type="ORF">FJZ47_00490</name>
</gene>